<dbReference type="GO" id="GO:0003723">
    <property type="term" value="F:RNA binding"/>
    <property type="evidence" value="ECO:0007669"/>
    <property type="project" value="UniProtKB-UniRule"/>
</dbReference>
<comment type="function">
    <text evidence="9">Facilitates transcription termination by a mechanism that involves Rho binding to the nascent RNA, activation of Rho's RNA-dependent ATPase activity, and release of the mRNA from the DNA template.</text>
</comment>
<dbReference type="GO" id="GO:0006353">
    <property type="term" value="P:DNA-templated transcription termination"/>
    <property type="evidence" value="ECO:0007669"/>
    <property type="project" value="UniProtKB-UniRule"/>
</dbReference>
<dbReference type="GO" id="GO:0008186">
    <property type="term" value="F:ATP-dependent activity, acting on RNA"/>
    <property type="evidence" value="ECO:0007669"/>
    <property type="project" value="UniProtKB-UniRule"/>
</dbReference>
<evidence type="ECO:0000256" key="6">
    <source>
        <dbReference type="ARBA" id="ARBA00022884"/>
    </source>
</evidence>
<feature type="domain" description="Rho RNA-BD" evidence="12">
    <location>
        <begin position="48"/>
        <end position="123"/>
    </location>
</feature>
<keyword evidence="4 9" id="KW-0347">Helicase</keyword>
<feature type="binding site" evidence="9">
    <location>
        <position position="209"/>
    </location>
    <ligand>
        <name>ATP</name>
        <dbReference type="ChEBI" id="CHEBI:30616"/>
    </ligand>
</feature>
<dbReference type="SMART" id="SM00959">
    <property type="entry name" value="Rho_N"/>
    <property type="match status" value="1"/>
</dbReference>
<dbReference type="GO" id="GO:0005829">
    <property type="term" value="C:cytosol"/>
    <property type="evidence" value="ECO:0007669"/>
    <property type="project" value="UniProtKB-ARBA"/>
</dbReference>
<dbReference type="CDD" id="cd04459">
    <property type="entry name" value="Rho_CSD"/>
    <property type="match status" value="1"/>
</dbReference>
<dbReference type="Pfam" id="PF07498">
    <property type="entry name" value="Rho_N"/>
    <property type="match status" value="1"/>
</dbReference>
<evidence type="ECO:0000256" key="8">
    <source>
        <dbReference type="ARBA" id="ARBA00023163"/>
    </source>
</evidence>
<comment type="caution">
    <text evidence="13">The sequence shown here is derived from an EMBL/GenBank/DDBJ whole genome shotgun (WGS) entry which is preliminary data.</text>
</comment>
<dbReference type="InterPro" id="IPR011113">
    <property type="entry name" value="Rho_RNA-bd"/>
</dbReference>
<dbReference type="AlphaFoldDB" id="A0A2H0LWU2"/>
<dbReference type="Proteomes" id="UP000229641">
    <property type="component" value="Unassembled WGS sequence"/>
</dbReference>
<keyword evidence="3 9" id="KW-0378">Hydrolase</keyword>
<accession>A0A2H0LWU2</accession>
<keyword evidence="6 9" id="KW-0694">RNA-binding</keyword>
<dbReference type="SUPFAM" id="SSF50249">
    <property type="entry name" value="Nucleic acid-binding proteins"/>
    <property type="match status" value="1"/>
</dbReference>
<keyword evidence="2 9" id="KW-0547">Nucleotide-binding</keyword>
<dbReference type="Pfam" id="PF07497">
    <property type="entry name" value="Rho_RNA_bind"/>
    <property type="match status" value="1"/>
</dbReference>
<evidence type="ECO:0000256" key="11">
    <source>
        <dbReference type="PROSITE-ProRule" id="PRU01203"/>
    </source>
</evidence>
<dbReference type="SMART" id="SM00357">
    <property type="entry name" value="CSP"/>
    <property type="match status" value="1"/>
</dbReference>
<keyword evidence="7 9" id="KW-0805">Transcription regulation</keyword>
<evidence type="ECO:0000259" key="12">
    <source>
        <dbReference type="PROSITE" id="PS51856"/>
    </source>
</evidence>
<keyword evidence="8 9" id="KW-0804">Transcription</keyword>
<comment type="similarity">
    <text evidence="9 11">Belongs to the Rho family.</text>
</comment>
<dbReference type="FunFam" id="2.40.50.140:FF:000010">
    <property type="entry name" value="Transcription termination factor Rho"/>
    <property type="match status" value="1"/>
</dbReference>
<dbReference type="NCBIfam" id="TIGR00767">
    <property type="entry name" value="rho"/>
    <property type="match status" value="1"/>
</dbReference>
<evidence type="ECO:0000313" key="13">
    <source>
        <dbReference type="EMBL" id="PIQ88861.1"/>
    </source>
</evidence>
<dbReference type="InterPro" id="IPR004665">
    <property type="entry name" value="Term_rho"/>
</dbReference>
<sequence length="415" mass="46888">MDILNLKDKKITELSKIAKDLNVNGLSGLKKQDLIFRILQAQAEKEGFMFGEGVLEILPDGFGFLRSTNYNYLPGPDDIYISPSQIRKFDLKTGDTVSGQVRPPKEGEKYFALLKVEAVNFENPERSKEKILFDNLTPLYPHKRFNLEIKPEEVSMRIMDLLTPLGKGQRALIVAPPYSGKTVLLQKIANSIVANHPDVILMVLLIDERPEEVTDMQRSVKGEVISSTFDEPAERHVQVAEIVLEKSKRLVEYGKDVVILLDSITRLARAYNTVVPHSGKILSGGVDSNALHKPKRFFGAARAVEEGGSLTIIATSLVDTGSRMDEVIFEEFKGTGNMELQLDRNLFQRRIYPAIDIKRSNTRREELLIPEVDLQKIWILRKVLNDLNAAEAVELLIDRMSKTKDNKEFLLSMNK</sequence>
<dbReference type="PROSITE" id="PS51856">
    <property type="entry name" value="RHO_RNA_BD"/>
    <property type="match status" value="1"/>
</dbReference>
<dbReference type="InterPro" id="IPR012340">
    <property type="entry name" value="NA-bd_OB-fold"/>
</dbReference>
<comment type="subunit">
    <text evidence="9">Homohexamer. The homohexamer assembles into an open ring structure.</text>
</comment>
<dbReference type="Gene3D" id="3.40.50.300">
    <property type="entry name" value="P-loop containing nucleotide triphosphate hydrolases"/>
    <property type="match status" value="1"/>
</dbReference>
<dbReference type="InterPro" id="IPR036269">
    <property type="entry name" value="Rho_N_sf"/>
</dbReference>
<evidence type="ECO:0000256" key="4">
    <source>
        <dbReference type="ARBA" id="ARBA00022806"/>
    </source>
</evidence>
<dbReference type="PANTHER" id="PTHR46425:SF1">
    <property type="entry name" value="TRANSCRIPTION TERMINATION FACTOR RHO"/>
    <property type="match status" value="1"/>
</dbReference>
<dbReference type="Pfam" id="PF00006">
    <property type="entry name" value="ATP-synt_ab"/>
    <property type="match status" value="1"/>
</dbReference>
<dbReference type="InterPro" id="IPR003593">
    <property type="entry name" value="AAA+_ATPase"/>
</dbReference>
<protein>
    <recommendedName>
        <fullName evidence="9 10">Transcription termination factor Rho</fullName>
        <ecNumber evidence="9 10">3.6.4.-</ecNumber>
    </recommendedName>
    <alternativeName>
        <fullName evidence="9">ATP-dependent helicase Rho</fullName>
    </alternativeName>
</protein>
<dbReference type="InterPro" id="IPR041703">
    <property type="entry name" value="Rho_factor_ATP-bd"/>
</dbReference>
<dbReference type="Gene3D" id="2.40.50.140">
    <property type="entry name" value="Nucleic acid-binding proteins"/>
    <property type="match status" value="1"/>
</dbReference>
<dbReference type="HAMAP" id="MF_01884">
    <property type="entry name" value="Rho"/>
    <property type="match status" value="1"/>
</dbReference>
<evidence type="ECO:0000256" key="10">
    <source>
        <dbReference type="NCBIfam" id="TIGR00767"/>
    </source>
</evidence>
<reference evidence="13 14" key="1">
    <citation type="submission" date="2017-09" db="EMBL/GenBank/DDBJ databases">
        <title>Depth-based differentiation of microbial function through sediment-hosted aquifers and enrichment of novel symbionts in the deep terrestrial subsurface.</title>
        <authorList>
            <person name="Probst A.J."/>
            <person name="Ladd B."/>
            <person name="Jarett J.K."/>
            <person name="Geller-Mcgrath D.E."/>
            <person name="Sieber C.M."/>
            <person name="Emerson J.B."/>
            <person name="Anantharaman K."/>
            <person name="Thomas B.C."/>
            <person name="Malmstrom R."/>
            <person name="Stieglmeier M."/>
            <person name="Klingl A."/>
            <person name="Woyke T."/>
            <person name="Ryan C.M."/>
            <person name="Banfield J.F."/>
        </authorList>
    </citation>
    <scope>NUCLEOTIDE SEQUENCE [LARGE SCALE GENOMIC DNA]</scope>
    <source>
        <strain evidence="13">CG11_big_fil_rev_8_21_14_0_20_42_13</strain>
    </source>
</reference>
<dbReference type="PANTHER" id="PTHR46425">
    <property type="entry name" value="TRANSCRIPTION TERMINATION FACTOR RHO"/>
    <property type="match status" value="1"/>
</dbReference>
<dbReference type="InterPro" id="IPR011112">
    <property type="entry name" value="Rho-like_N"/>
</dbReference>
<evidence type="ECO:0000256" key="9">
    <source>
        <dbReference type="HAMAP-Rule" id="MF_01884"/>
    </source>
</evidence>
<dbReference type="GO" id="GO:0005524">
    <property type="term" value="F:ATP binding"/>
    <property type="evidence" value="ECO:0007669"/>
    <property type="project" value="UniProtKB-UniRule"/>
</dbReference>
<organism evidence="13 14">
    <name type="scientific">Candidatus Ghiorseimicrobium undicola</name>
    <dbReference type="NCBI Taxonomy" id="1974746"/>
    <lineage>
        <taxon>Bacteria</taxon>
        <taxon>Pseudomonadati</taxon>
        <taxon>Candidatus Omnitrophota</taxon>
        <taxon>Candidatus Ghiorseimicrobium</taxon>
    </lineage>
</organism>
<dbReference type="GO" id="GO:0016787">
    <property type="term" value="F:hydrolase activity"/>
    <property type="evidence" value="ECO:0007669"/>
    <property type="project" value="UniProtKB-KW"/>
</dbReference>
<keyword evidence="1 9" id="KW-0806">Transcription termination</keyword>
<evidence type="ECO:0000256" key="1">
    <source>
        <dbReference type="ARBA" id="ARBA00022472"/>
    </source>
</evidence>
<feature type="binding site" evidence="9">
    <location>
        <begin position="166"/>
        <end position="171"/>
    </location>
    <ligand>
        <name>ATP</name>
        <dbReference type="ChEBI" id="CHEBI:30616"/>
    </ligand>
</feature>
<proteinExistence type="inferred from homology"/>
<name>A0A2H0LWU2_9BACT</name>
<dbReference type="InterPro" id="IPR027417">
    <property type="entry name" value="P-loop_NTPase"/>
</dbReference>
<evidence type="ECO:0000256" key="2">
    <source>
        <dbReference type="ARBA" id="ARBA00022741"/>
    </source>
</evidence>
<evidence type="ECO:0000256" key="3">
    <source>
        <dbReference type="ARBA" id="ARBA00022801"/>
    </source>
</evidence>
<dbReference type="InterPro" id="IPR000194">
    <property type="entry name" value="ATPase_F1/V1/A1_a/bsu_nucl-bd"/>
</dbReference>
<dbReference type="SUPFAM" id="SSF52540">
    <property type="entry name" value="P-loop containing nucleoside triphosphate hydrolases"/>
    <property type="match status" value="1"/>
</dbReference>
<evidence type="ECO:0000313" key="14">
    <source>
        <dbReference type="Proteomes" id="UP000229641"/>
    </source>
</evidence>
<dbReference type="NCBIfam" id="NF006886">
    <property type="entry name" value="PRK09376.1"/>
    <property type="match status" value="1"/>
</dbReference>
<dbReference type="GO" id="GO:0004386">
    <property type="term" value="F:helicase activity"/>
    <property type="evidence" value="ECO:0007669"/>
    <property type="project" value="UniProtKB-UniRule"/>
</dbReference>
<dbReference type="SMART" id="SM00382">
    <property type="entry name" value="AAA"/>
    <property type="match status" value="1"/>
</dbReference>
<comment type="caution">
    <text evidence="9">Lacks conserved residue(s) required for the propagation of feature annotation.</text>
</comment>
<dbReference type="EMBL" id="PCWA01000084">
    <property type="protein sequence ID" value="PIQ88861.1"/>
    <property type="molecule type" value="Genomic_DNA"/>
</dbReference>
<dbReference type="CDD" id="cd01128">
    <property type="entry name" value="rho_factor_C"/>
    <property type="match status" value="1"/>
</dbReference>
<dbReference type="EC" id="3.6.4.-" evidence="9 10"/>
<evidence type="ECO:0000256" key="5">
    <source>
        <dbReference type="ARBA" id="ARBA00022840"/>
    </source>
</evidence>
<dbReference type="FunFam" id="3.40.50.300:FF:000072">
    <property type="entry name" value="Transcription termination factor Rho"/>
    <property type="match status" value="1"/>
</dbReference>
<keyword evidence="5 9" id="KW-0067">ATP-binding</keyword>
<evidence type="ECO:0000256" key="7">
    <source>
        <dbReference type="ARBA" id="ARBA00023015"/>
    </source>
</evidence>
<gene>
    <name evidence="9 13" type="primary">rho</name>
    <name evidence="13" type="ORF">COV72_06180</name>
</gene>
<dbReference type="InterPro" id="IPR011129">
    <property type="entry name" value="CSD"/>
</dbReference>
<dbReference type="SUPFAM" id="SSF68912">
    <property type="entry name" value="Rho N-terminal domain-like"/>
    <property type="match status" value="1"/>
</dbReference>